<dbReference type="InterPro" id="IPR000504">
    <property type="entry name" value="RRM_dom"/>
</dbReference>
<dbReference type="RefSeq" id="XP_004352301.1">
    <property type="nucleotide sequence ID" value="XM_004352249.1"/>
</dbReference>
<evidence type="ECO:0000313" key="5">
    <source>
        <dbReference type="Proteomes" id="UP000007797"/>
    </source>
</evidence>
<feature type="domain" description="RRM" evidence="3">
    <location>
        <begin position="258"/>
        <end position="336"/>
    </location>
</feature>
<evidence type="ECO:0000259" key="3">
    <source>
        <dbReference type="PROSITE" id="PS50102"/>
    </source>
</evidence>
<feature type="compositionally biased region" description="Polar residues" evidence="2">
    <location>
        <begin position="21"/>
        <end position="32"/>
    </location>
</feature>
<dbReference type="InterPro" id="IPR050441">
    <property type="entry name" value="RBM"/>
</dbReference>
<sequence>MDHKDDRYSPTRGVGGMGSGRTMSNYSSTGTSAGYDPSASLPTSSYGYGTGGGSGYGTGGYGDSSSSYGYGTGSSSGGSYGGSGYAGGSGGYGGSGSTGYTSSGSGYGGSGGGYGGSSGYSSGGYGGSSGGYGGGSGGYGGGSGGYGGGSGYGGGGGGGGYDRHSRYPSSGGGRYSSGGSSSGGGGYRDSRDGGGYRGGSSGGYGDRDYRGGSSSYRGGSRGGFGGGYRGGDSRYGGPYSRPRREVHVMNQEEKEKSKCLFVGNLPYHYQESHLRDLFIKFGTIATLNIGFDKRTGHNRGFAFIEFENKADADEAYKTYSTTDVDGRKLRLDWDVGLNKKQDLKGLSKPPDSINTTSSTASDALPTSDQPQL</sequence>
<protein>
    <submittedName>
        <fullName evidence="4">RNA-binding region RNP-1 domain-containing protein</fullName>
    </submittedName>
</protein>
<dbReference type="Proteomes" id="UP000007797">
    <property type="component" value="Unassembled WGS sequence"/>
</dbReference>
<evidence type="ECO:0000256" key="2">
    <source>
        <dbReference type="SAM" id="MobiDB-lite"/>
    </source>
</evidence>
<feature type="compositionally biased region" description="Polar residues" evidence="2">
    <location>
        <begin position="352"/>
        <end position="372"/>
    </location>
</feature>
<keyword evidence="5" id="KW-1185">Reference proteome</keyword>
<dbReference type="PROSITE" id="PS50102">
    <property type="entry name" value="RRM"/>
    <property type="match status" value="1"/>
</dbReference>
<name>F4Q876_CACFS</name>
<feature type="region of interest" description="Disordered" evidence="2">
    <location>
        <begin position="163"/>
        <end position="242"/>
    </location>
</feature>
<dbReference type="STRING" id="1054147.F4Q876"/>
<dbReference type="Pfam" id="PF00076">
    <property type="entry name" value="RRM_1"/>
    <property type="match status" value="1"/>
</dbReference>
<organism evidence="4 5">
    <name type="scientific">Cavenderia fasciculata</name>
    <name type="common">Slime mold</name>
    <name type="synonym">Dictyostelium fasciculatum</name>
    <dbReference type="NCBI Taxonomy" id="261658"/>
    <lineage>
        <taxon>Eukaryota</taxon>
        <taxon>Amoebozoa</taxon>
        <taxon>Evosea</taxon>
        <taxon>Eumycetozoa</taxon>
        <taxon>Dictyostelia</taxon>
        <taxon>Acytosteliales</taxon>
        <taxon>Cavenderiaceae</taxon>
        <taxon>Cavenderia</taxon>
    </lineage>
</organism>
<dbReference type="InterPro" id="IPR035979">
    <property type="entry name" value="RBD_domain_sf"/>
</dbReference>
<dbReference type="EMBL" id="GL883025">
    <property type="protein sequence ID" value="EGG15976.1"/>
    <property type="molecule type" value="Genomic_DNA"/>
</dbReference>
<dbReference type="SUPFAM" id="SSF54928">
    <property type="entry name" value="RNA-binding domain, RBD"/>
    <property type="match status" value="1"/>
</dbReference>
<dbReference type="OrthoDB" id="20442at2759"/>
<dbReference type="PANTHER" id="PTHR48034">
    <property type="entry name" value="TRANSFORMER-2 SEX-DETERMINING PROTEIN-RELATED"/>
    <property type="match status" value="1"/>
</dbReference>
<feature type="region of interest" description="Disordered" evidence="2">
    <location>
        <begin position="1"/>
        <end position="47"/>
    </location>
</feature>
<feature type="compositionally biased region" description="Gly residues" evidence="2">
    <location>
        <begin position="195"/>
        <end position="204"/>
    </location>
</feature>
<dbReference type="AlphaFoldDB" id="F4Q876"/>
<gene>
    <name evidence="4" type="ORF">DFA_09647</name>
</gene>
<dbReference type="OMA" id="RRENHIM"/>
<accession>F4Q876</accession>
<dbReference type="SMART" id="SM00360">
    <property type="entry name" value="RRM"/>
    <property type="match status" value="1"/>
</dbReference>
<proteinExistence type="predicted"/>
<feature type="compositionally biased region" description="Gly residues" evidence="2">
    <location>
        <begin position="219"/>
        <end position="234"/>
    </location>
</feature>
<evidence type="ECO:0000256" key="1">
    <source>
        <dbReference type="PROSITE-ProRule" id="PRU00176"/>
    </source>
</evidence>
<dbReference type="KEGG" id="dfa:DFA_09647"/>
<keyword evidence="1" id="KW-0694">RNA-binding</keyword>
<dbReference type="Gene3D" id="3.30.70.330">
    <property type="match status" value="1"/>
</dbReference>
<feature type="compositionally biased region" description="Gly residues" evidence="2">
    <location>
        <begin position="170"/>
        <end position="187"/>
    </location>
</feature>
<dbReference type="GO" id="GO:0003723">
    <property type="term" value="F:RNA binding"/>
    <property type="evidence" value="ECO:0007669"/>
    <property type="project" value="UniProtKB-UniRule"/>
</dbReference>
<evidence type="ECO:0000313" key="4">
    <source>
        <dbReference type="EMBL" id="EGG15976.1"/>
    </source>
</evidence>
<feature type="region of interest" description="Disordered" evidence="2">
    <location>
        <begin position="342"/>
        <end position="372"/>
    </location>
</feature>
<dbReference type="InterPro" id="IPR012677">
    <property type="entry name" value="Nucleotide-bd_a/b_plait_sf"/>
</dbReference>
<reference evidence="5" key="1">
    <citation type="journal article" date="2011" name="Genome Res.">
        <title>Phylogeny-wide analysis of social amoeba genomes highlights ancient origins for complex intercellular communication.</title>
        <authorList>
            <person name="Heidel A.J."/>
            <person name="Lawal H.M."/>
            <person name="Felder M."/>
            <person name="Schilde C."/>
            <person name="Helps N.R."/>
            <person name="Tunggal B."/>
            <person name="Rivero F."/>
            <person name="John U."/>
            <person name="Schleicher M."/>
            <person name="Eichinger L."/>
            <person name="Platzer M."/>
            <person name="Noegel A.A."/>
            <person name="Schaap P."/>
            <person name="Gloeckner G."/>
        </authorList>
    </citation>
    <scope>NUCLEOTIDE SEQUENCE [LARGE SCALE GENOMIC DNA]</scope>
    <source>
        <strain evidence="5">SH3</strain>
    </source>
</reference>
<dbReference type="GeneID" id="14868059"/>